<reference evidence="10" key="1">
    <citation type="submission" date="2020-10" db="EMBL/GenBank/DDBJ databases">
        <authorList>
            <person name="Gilroy R."/>
        </authorList>
    </citation>
    <scope>NUCLEOTIDE SEQUENCE</scope>
    <source>
        <strain evidence="10">ChiHcec3-11533</strain>
    </source>
</reference>
<keyword evidence="6 7" id="KW-0413">Isomerase</keyword>
<dbReference type="NCBIfam" id="NF004044">
    <property type="entry name" value="PRK05561.1"/>
    <property type="match status" value="1"/>
</dbReference>
<dbReference type="InterPro" id="IPR013757">
    <property type="entry name" value="Topo_IIA_A_a_sf"/>
</dbReference>
<dbReference type="Proteomes" id="UP000824072">
    <property type="component" value="Unassembled WGS sequence"/>
</dbReference>
<dbReference type="EMBL" id="DVMU01000168">
    <property type="protein sequence ID" value="HIU34379.1"/>
    <property type="molecule type" value="Genomic_DNA"/>
</dbReference>
<protein>
    <recommendedName>
        <fullName evidence="3">DNA topoisomerase (ATP-hydrolyzing)</fullName>
        <ecNumber evidence="3">5.6.2.2</ecNumber>
    </recommendedName>
</protein>
<evidence type="ECO:0000256" key="6">
    <source>
        <dbReference type="ARBA" id="ARBA00023235"/>
    </source>
</evidence>
<dbReference type="Gene3D" id="3.30.1360.40">
    <property type="match status" value="1"/>
</dbReference>
<evidence type="ECO:0000256" key="2">
    <source>
        <dbReference type="ARBA" id="ARBA00008263"/>
    </source>
</evidence>
<evidence type="ECO:0000313" key="11">
    <source>
        <dbReference type="Proteomes" id="UP000824072"/>
    </source>
</evidence>
<reference evidence="10" key="2">
    <citation type="journal article" date="2021" name="PeerJ">
        <title>Extensive microbial diversity within the chicken gut microbiome revealed by metagenomics and culture.</title>
        <authorList>
            <person name="Gilroy R."/>
            <person name="Ravi A."/>
            <person name="Getino M."/>
            <person name="Pursley I."/>
            <person name="Horton D.L."/>
            <person name="Alikhan N.F."/>
            <person name="Baker D."/>
            <person name="Gharbi K."/>
            <person name="Hall N."/>
            <person name="Watson M."/>
            <person name="Adriaenssens E.M."/>
            <person name="Foster-Nyarko E."/>
            <person name="Jarju S."/>
            <person name="Secka A."/>
            <person name="Antonio M."/>
            <person name="Oren A."/>
            <person name="Chaudhuri R.R."/>
            <person name="La Ragione R."/>
            <person name="Hildebrand F."/>
            <person name="Pallen M.J."/>
        </authorList>
    </citation>
    <scope>NUCLEOTIDE SEQUENCE</scope>
    <source>
        <strain evidence="10">ChiHcec3-11533</strain>
    </source>
</reference>
<accession>A0A9D1IEG4</accession>
<evidence type="ECO:0000256" key="7">
    <source>
        <dbReference type="PROSITE-ProRule" id="PRU01384"/>
    </source>
</evidence>
<dbReference type="SUPFAM" id="SSF56719">
    <property type="entry name" value="Type II DNA topoisomerase"/>
    <property type="match status" value="1"/>
</dbReference>
<dbReference type="InterPro" id="IPR035516">
    <property type="entry name" value="Gyrase/topoIV_suA_C"/>
</dbReference>
<organism evidence="10 11">
    <name type="scientific">Candidatus Pullichristensenella excrementigallinarum</name>
    <dbReference type="NCBI Taxonomy" id="2840907"/>
    <lineage>
        <taxon>Bacteria</taxon>
        <taxon>Bacillati</taxon>
        <taxon>Bacillota</taxon>
        <taxon>Clostridia</taxon>
        <taxon>Candidatus Pullichristensenella</taxon>
    </lineage>
</organism>
<dbReference type="SUPFAM" id="SSF101904">
    <property type="entry name" value="GyrA/ParC C-terminal domain-like"/>
    <property type="match status" value="1"/>
</dbReference>
<evidence type="ECO:0000256" key="4">
    <source>
        <dbReference type="ARBA" id="ARBA00023029"/>
    </source>
</evidence>
<dbReference type="PANTHER" id="PTHR43493:SF9">
    <property type="entry name" value="DNA TOPOISOMERASE 4 SUBUNIT A"/>
    <property type="match status" value="1"/>
</dbReference>
<dbReference type="SMART" id="SM00434">
    <property type="entry name" value="TOP4c"/>
    <property type="match status" value="1"/>
</dbReference>
<keyword evidence="8" id="KW-0175">Coiled coil</keyword>
<dbReference type="GO" id="GO:0034335">
    <property type="term" value="F:DNA negative supercoiling activity"/>
    <property type="evidence" value="ECO:0007669"/>
    <property type="project" value="UniProtKB-ARBA"/>
</dbReference>
<dbReference type="InterPro" id="IPR013760">
    <property type="entry name" value="Topo_IIA-like_dom_sf"/>
</dbReference>
<dbReference type="Gene3D" id="3.90.199.10">
    <property type="entry name" value="Topoisomerase II, domain 5"/>
    <property type="match status" value="1"/>
</dbReference>
<comment type="similarity">
    <text evidence="2">Belongs to the type II topoisomerase GyrA/ParC subunit family.</text>
</comment>
<dbReference type="InterPro" id="IPR002205">
    <property type="entry name" value="Topo_IIA_dom_A"/>
</dbReference>
<dbReference type="GO" id="GO:0005737">
    <property type="term" value="C:cytoplasm"/>
    <property type="evidence" value="ECO:0007669"/>
    <property type="project" value="TreeGrafter"/>
</dbReference>
<feature type="domain" description="Topo IIA-type catalytic" evidence="9">
    <location>
        <begin position="42"/>
        <end position="508"/>
    </location>
</feature>
<dbReference type="GO" id="GO:0006265">
    <property type="term" value="P:DNA topological change"/>
    <property type="evidence" value="ECO:0007669"/>
    <property type="project" value="UniProtKB-UniRule"/>
</dbReference>
<dbReference type="NCBIfam" id="TIGR01063">
    <property type="entry name" value="gyrA"/>
    <property type="match status" value="1"/>
</dbReference>
<dbReference type="EC" id="5.6.2.2" evidence="3"/>
<dbReference type="FunFam" id="3.90.199.10:FF:000001">
    <property type="entry name" value="DNA gyrase subunit A"/>
    <property type="match status" value="1"/>
</dbReference>
<name>A0A9D1IEG4_9FIRM</name>
<dbReference type="PROSITE" id="PS52040">
    <property type="entry name" value="TOPO_IIA"/>
    <property type="match status" value="1"/>
</dbReference>
<dbReference type="CDD" id="cd00187">
    <property type="entry name" value="TOP4c"/>
    <property type="match status" value="1"/>
</dbReference>
<dbReference type="Gene3D" id="2.120.10.90">
    <property type="entry name" value="DNA gyrase/topoisomerase IV, subunit A, C-terminal"/>
    <property type="match status" value="1"/>
</dbReference>
<evidence type="ECO:0000256" key="3">
    <source>
        <dbReference type="ARBA" id="ARBA00012895"/>
    </source>
</evidence>
<evidence type="ECO:0000256" key="8">
    <source>
        <dbReference type="SAM" id="Coils"/>
    </source>
</evidence>
<proteinExistence type="inferred from homology"/>
<keyword evidence="4 7" id="KW-0799">Topoisomerase</keyword>
<dbReference type="FunFam" id="3.30.1360.40:FF:000002">
    <property type="entry name" value="DNA gyrase subunit A"/>
    <property type="match status" value="1"/>
</dbReference>
<dbReference type="PANTHER" id="PTHR43493">
    <property type="entry name" value="DNA GYRASE/TOPOISOMERASE SUBUNIT A"/>
    <property type="match status" value="1"/>
</dbReference>
<dbReference type="InterPro" id="IPR006691">
    <property type="entry name" value="GyrA/parC_rep"/>
</dbReference>
<gene>
    <name evidence="10" type="primary">gyrA</name>
    <name evidence="10" type="ORF">IAB02_07430</name>
</gene>
<evidence type="ECO:0000313" key="10">
    <source>
        <dbReference type="EMBL" id="HIU34379.1"/>
    </source>
</evidence>
<dbReference type="FunFam" id="1.10.268.10:FF:000001">
    <property type="entry name" value="DNA gyrase subunit A"/>
    <property type="match status" value="1"/>
</dbReference>
<dbReference type="InterPro" id="IPR050220">
    <property type="entry name" value="Type_II_DNA_Topoisomerases"/>
</dbReference>
<dbReference type="AlphaFoldDB" id="A0A9D1IEG4"/>
<comment type="caution">
    <text evidence="10">The sequence shown here is derived from an EMBL/GenBank/DDBJ whole genome shotgun (WGS) entry which is preliminary data.</text>
</comment>
<dbReference type="GO" id="GO:0005524">
    <property type="term" value="F:ATP binding"/>
    <property type="evidence" value="ECO:0007669"/>
    <property type="project" value="InterPro"/>
</dbReference>
<dbReference type="Pfam" id="PF03989">
    <property type="entry name" value="DNA_gyraseA_C"/>
    <property type="match status" value="3"/>
</dbReference>
<evidence type="ECO:0000259" key="9">
    <source>
        <dbReference type="PROSITE" id="PS52040"/>
    </source>
</evidence>
<feature type="active site" description="O-(5'-phospho-DNA)-tyrosine intermediate" evidence="7">
    <location>
        <position position="130"/>
    </location>
</feature>
<feature type="coiled-coil region" evidence="8">
    <location>
        <begin position="446"/>
        <end position="487"/>
    </location>
</feature>
<dbReference type="Pfam" id="PF00521">
    <property type="entry name" value="DNA_topoisoIV"/>
    <property type="match status" value="1"/>
</dbReference>
<evidence type="ECO:0000256" key="5">
    <source>
        <dbReference type="ARBA" id="ARBA00023125"/>
    </source>
</evidence>
<sequence>MAKKRDDNTIRFSEVIFQKPMEEVMHDSMIPYSEYVILERALPRVEDGLKPVQRRILFAMHELGNTADKPHRKCARIVGECLGKYHPHGDTSVYDALARMAQPFVMRAPLVDGHGNFGSIDGDSPAAMRYTEARMTELAEVLLQDIDKDTVGFHLNFDDTQKEPDLLPGRFPNLLVNGSSGIAVGLATNIPPHNLGEAIDGAIALMRNPEISTEELMRYIPAPDFPTGGVLSGDGELRSAYETGRGKLSLRCKVELEKGTAGRTLIVIREVPYQVNKAAMLEKILRLSEEKKALLGGIYDIRDESDRQGMRAVIELKRDVDAQKVLNALYKYSDMQVTFGVNMVAIADGKPRLMGLREMLSHYIRHQKDVVTRRTRHELEQAEARAHILEGLIVAVDNLDEVIRLIRGSKNPKEAREKLVARFALSEIQAQAILDMRLQRLTNLEILSLRREHEEIQKLIKRLKGILASEKKLIEVIERELLEIREKFADSRRTQIVDSFEKIVIEEEAPVADEAVVQVTSAGFIKRLPKRLFEKTQEEKEACRWTIEAMTDEKILFFTNLGNCYPIALAQIPECRIKDRGLPPGGLLAGLEKEEQVVSVLHPGKWDGEWVLFSELGLCKRVKVQDLMVRKAKYAAIGLREGDRLLTVFDAAQCPSILCVSRSGMAIHFPVEEISVLGRTAAGVKAMQLNPGDRLIAAFAHNSEGEVLLATDLGYMKRCLLIDFDRQARGGKGLKAISFLKNGMNGSEIACALPVKEPFDFTAYQRSGASTRCNTEDIDIETRSGKGQPVILVVMDDFVEKLV</sequence>
<dbReference type="GO" id="GO:0009330">
    <property type="term" value="C:DNA topoisomerase type II (double strand cut, ATP-hydrolyzing) complex"/>
    <property type="evidence" value="ECO:0007669"/>
    <property type="project" value="TreeGrafter"/>
</dbReference>
<evidence type="ECO:0000256" key="1">
    <source>
        <dbReference type="ARBA" id="ARBA00000185"/>
    </source>
</evidence>
<dbReference type="Gene3D" id="1.10.268.10">
    <property type="entry name" value="Topoisomerase, domain 3"/>
    <property type="match status" value="1"/>
</dbReference>
<dbReference type="InterPro" id="IPR013758">
    <property type="entry name" value="Topo_IIA_A/C_ab"/>
</dbReference>
<dbReference type="GO" id="GO:0003677">
    <property type="term" value="F:DNA binding"/>
    <property type="evidence" value="ECO:0007669"/>
    <property type="project" value="UniProtKB-UniRule"/>
</dbReference>
<keyword evidence="5 7" id="KW-0238">DNA-binding</keyword>
<comment type="catalytic activity">
    <reaction evidence="1 7">
        <text>ATP-dependent breakage, passage and rejoining of double-stranded DNA.</text>
        <dbReference type="EC" id="5.6.2.2"/>
    </reaction>
</comment>